<evidence type="ECO:0000313" key="2">
    <source>
        <dbReference type="EMBL" id="KAK1572864.1"/>
    </source>
</evidence>
<dbReference type="SUPFAM" id="SSF53167">
    <property type="entry name" value="Purine and uridine phosphorylases"/>
    <property type="match status" value="1"/>
</dbReference>
<reference evidence="2" key="1">
    <citation type="submission" date="2021-06" db="EMBL/GenBank/DDBJ databases">
        <title>Comparative genomics, transcriptomics and evolutionary studies reveal genomic signatures of adaptation to plant cell wall in hemibiotrophic fungi.</title>
        <authorList>
            <consortium name="DOE Joint Genome Institute"/>
            <person name="Baroncelli R."/>
            <person name="Diaz J.F."/>
            <person name="Benocci T."/>
            <person name="Peng M."/>
            <person name="Battaglia E."/>
            <person name="Haridas S."/>
            <person name="Andreopoulos W."/>
            <person name="Labutti K."/>
            <person name="Pangilinan J."/>
            <person name="Floch G.L."/>
            <person name="Makela M.R."/>
            <person name="Henrissat B."/>
            <person name="Grigoriev I.V."/>
            <person name="Crouch J.A."/>
            <person name="De Vries R.P."/>
            <person name="Sukno S.A."/>
            <person name="Thon M.R."/>
        </authorList>
    </citation>
    <scope>NUCLEOTIDE SEQUENCE</scope>
    <source>
        <strain evidence="2">CBS 125086</strain>
    </source>
</reference>
<dbReference type="RefSeq" id="XP_060408631.1">
    <property type="nucleotide sequence ID" value="XM_060552980.1"/>
</dbReference>
<dbReference type="InterPro" id="IPR035994">
    <property type="entry name" value="Nucleoside_phosphorylase_sf"/>
</dbReference>
<dbReference type="AlphaFoldDB" id="A0AAD8UZA1"/>
<dbReference type="PANTHER" id="PTHR46082:SF6">
    <property type="entry name" value="AAA+ ATPASE DOMAIN-CONTAINING PROTEIN-RELATED"/>
    <property type="match status" value="1"/>
</dbReference>
<dbReference type="Gene3D" id="3.40.50.1580">
    <property type="entry name" value="Nucleoside phosphorylase domain"/>
    <property type="match status" value="1"/>
</dbReference>
<dbReference type="GO" id="GO:0003824">
    <property type="term" value="F:catalytic activity"/>
    <property type="evidence" value="ECO:0007669"/>
    <property type="project" value="InterPro"/>
</dbReference>
<dbReference type="PANTHER" id="PTHR46082">
    <property type="entry name" value="ATP/GTP-BINDING PROTEIN-RELATED"/>
    <property type="match status" value="1"/>
</dbReference>
<comment type="caution">
    <text evidence="2">The sequence shown here is derived from an EMBL/GenBank/DDBJ whole genome shotgun (WGS) entry which is preliminary data.</text>
</comment>
<keyword evidence="3" id="KW-1185">Reference proteome</keyword>
<sequence length="307" mass="34022">MASRPASRDEFEVAIVCALPLEYDAACLAFDEFWDNDGDVYGKAPNDPNIYTTGSIQSLNVVLVLLPGMRKVNAANTVSSLRSSYSGIRLAILTGICGAVPSQGNEIILGDVIISKRVVQYDFGRQRTGSYARIQLKTTLGDPLQVFAPFCPFSRLLGPSIFFLIRPPKFFRTCGNRAASNKRNRIRYDRPPTIEDKLFAADYIHKHRDSRCNDCTTHACDVARSASYENLSCENGGLIPRKRLSEMKGELADGEDQSTQVLHAGAIESPYTINTSTMLPLKFKPYAMCKILPISVILPLFPLFRRG</sequence>
<gene>
    <name evidence="2" type="ORF">LY79DRAFT_39668</name>
</gene>
<dbReference type="InterPro" id="IPR053137">
    <property type="entry name" value="NLR-like"/>
</dbReference>
<dbReference type="Pfam" id="PF01048">
    <property type="entry name" value="PNP_UDP_1"/>
    <property type="match status" value="1"/>
</dbReference>
<organism evidence="2 3">
    <name type="scientific">Colletotrichum navitas</name>
    <dbReference type="NCBI Taxonomy" id="681940"/>
    <lineage>
        <taxon>Eukaryota</taxon>
        <taxon>Fungi</taxon>
        <taxon>Dikarya</taxon>
        <taxon>Ascomycota</taxon>
        <taxon>Pezizomycotina</taxon>
        <taxon>Sordariomycetes</taxon>
        <taxon>Hypocreomycetidae</taxon>
        <taxon>Glomerellales</taxon>
        <taxon>Glomerellaceae</taxon>
        <taxon>Colletotrichum</taxon>
        <taxon>Colletotrichum graminicola species complex</taxon>
    </lineage>
</organism>
<feature type="non-terminal residue" evidence="2">
    <location>
        <position position="307"/>
    </location>
</feature>
<evidence type="ECO:0000313" key="3">
    <source>
        <dbReference type="Proteomes" id="UP001230504"/>
    </source>
</evidence>
<evidence type="ECO:0000259" key="1">
    <source>
        <dbReference type="Pfam" id="PF01048"/>
    </source>
</evidence>
<dbReference type="EMBL" id="JAHLJV010000102">
    <property type="protein sequence ID" value="KAK1572864.1"/>
    <property type="molecule type" value="Genomic_DNA"/>
</dbReference>
<dbReference type="Proteomes" id="UP001230504">
    <property type="component" value="Unassembled WGS sequence"/>
</dbReference>
<dbReference type="GO" id="GO:0009116">
    <property type="term" value="P:nucleoside metabolic process"/>
    <property type="evidence" value="ECO:0007669"/>
    <property type="project" value="InterPro"/>
</dbReference>
<dbReference type="GeneID" id="85437220"/>
<name>A0AAD8UZA1_9PEZI</name>
<dbReference type="InterPro" id="IPR000845">
    <property type="entry name" value="Nucleoside_phosphorylase_d"/>
</dbReference>
<feature type="domain" description="Nucleoside phosphorylase" evidence="1">
    <location>
        <begin position="13"/>
        <end position="131"/>
    </location>
</feature>
<proteinExistence type="predicted"/>
<protein>
    <recommendedName>
        <fullName evidence="1">Nucleoside phosphorylase domain-containing protein</fullName>
    </recommendedName>
</protein>
<accession>A0AAD8UZA1</accession>